<evidence type="ECO:0000313" key="2">
    <source>
        <dbReference type="Proteomes" id="UP000256869"/>
    </source>
</evidence>
<accession>A0A3D9ITC3</accession>
<reference evidence="1 2" key="1">
    <citation type="submission" date="2018-07" db="EMBL/GenBank/DDBJ databases">
        <title>Genomic Encyclopedia of Type Strains, Phase III (KMG-III): the genomes of soil and plant-associated and newly described type strains.</title>
        <authorList>
            <person name="Whitman W."/>
        </authorList>
    </citation>
    <scope>NUCLEOTIDE SEQUENCE [LARGE SCALE GENOMIC DNA]</scope>
    <source>
        <strain evidence="1 2">CECT 8236</strain>
    </source>
</reference>
<dbReference type="AlphaFoldDB" id="A0A3D9ITC3"/>
<protein>
    <recommendedName>
        <fullName evidence="3">Glycosyl hydrolase family 101</fullName>
    </recommendedName>
</protein>
<proteinExistence type="predicted"/>
<organism evidence="1 2">
    <name type="scientific">Cohnella lupini</name>
    <dbReference type="NCBI Taxonomy" id="1294267"/>
    <lineage>
        <taxon>Bacteria</taxon>
        <taxon>Bacillati</taxon>
        <taxon>Bacillota</taxon>
        <taxon>Bacilli</taxon>
        <taxon>Bacillales</taxon>
        <taxon>Paenibacillaceae</taxon>
        <taxon>Cohnella</taxon>
    </lineage>
</organism>
<sequence length="671" mass="75603">MAQENGKYALYVRPDNTQIALVDKKTGYRWSSNPTKEQLANETVKGLPLANLQSPFALTYVTTSGKDQTIEKVVNALDPKLEIGMIKADNGLQISYLFPDKKLGLSIQYELTENGLKVRVPTDGIREEGEFVVFSLDLLPYFGASAAGEDGYIFVPDGPGGLIKFDSIRADISKGYIHQVYGLDVTNMLNWTRSGERREDIAYPVFGVRRGTNAFLAVISRGGDSSNIAAMPPGLKSSFYNVYTSQIYRENYLYQRSRISPPVKAVQRERLDTDREIEYRLLSGEDSDYVGMANAYRAYLSETDGLGSPLKPVDHVPLYLKIMGGGYREAFNRIEYVPMTTFSQANEIVDGLKDRGVANMEVVYYGWQNMGGYRLDDRFPIEKKLGGKSAAKKFVSNMRKADIGVQFYDQLLWLDDTSTSLSPKNSGVRKMDGTVFKDESWFLSKPARTVDMAYDSIQELKDIGVSGLFYDGIGSMVFNDYDPTGTTTREDAIKIYKGLLDYTRQELGSAGVYRGNDYSIDEVDYIDDLPNDSSYDFMIDETVPFYPIVLHGYVPYSFGDGGNLRNDVQTEFLKSIEYGAMPTFFLTYEESREMMDLNVWFYLFSSQYKKWADRIGEEYGQFDSLAKLFSQRIVDHEKLADNRFATTYEDGTRVVVDYNKGTFVVEGGGGA</sequence>
<dbReference type="Pfam" id="PF18952">
    <property type="entry name" value="DUF5696"/>
    <property type="match status" value="1"/>
</dbReference>
<evidence type="ECO:0000313" key="1">
    <source>
        <dbReference type="EMBL" id="RED64978.1"/>
    </source>
</evidence>
<comment type="caution">
    <text evidence="1">The sequence shown here is derived from an EMBL/GenBank/DDBJ whole genome shotgun (WGS) entry which is preliminary data.</text>
</comment>
<dbReference type="Proteomes" id="UP000256869">
    <property type="component" value="Unassembled WGS sequence"/>
</dbReference>
<dbReference type="OrthoDB" id="9793135at2"/>
<evidence type="ECO:0008006" key="3">
    <source>
        <dbReference type="Google" id="ProtNLM"/>
    </source>
</evidence>
<keyword evidence="2" id="KW-1185">Reference proteome</keyword>
<name>A0A3D9ITC3_9BACL</name>
<gene>
    <name evidence="1" type="ORF">DFP95_102400</name>
</gene>
<dbReference type="EMBL" id="QRDY01000002">
    <property type="protein sequence ID" value="RED64978.1"/>
    <property type="molecule type" value="Genomic_DNA"/>
</dbReference>
<dbReference type="InterPro" id="IPR043751">
    <property type="entry name" value="DUF5696"/>
</dbReference>
<dbReference type="RefSeq" id="WP_115991716.1">
    <property type="nucleotide sequence ID" value="NZ_QRDY01000002.1"/>
</dbReference>